<feature type="transmembrane region" description="Helical" evidence="9">
    <location>
        <begin position="164"/>
        <end position="185"/>
    </location>
</feature>
<evidence type="ECO:0000256" key="4">
    <source>
        <dbReference type="ARBA" id="ARBA00022475"/>
    </source>
</evidence>
<evidence type="ECO:0000256" key="5">
    <source>
        <dbReference type="ARBA" id="ARBA00022692"/>
    </source>
</evidence>
<keyword evidence="11" id="KW-1185">Reference proteome</keyword>
<evidence type="ECO:0000256" key="8">
    <source>
        <dbReference type="SAM" id="MobiDB-lite"/>
    </source>
</evidence>
<feature type="compositionally biased region" description="Low complexity" evidence="8">
    <location>
        <begin position="61"/>
        <end position="81"/>
    </location>
</feature>
<organism evidence="10 11">
    <name type="scientific">Georgenia wutianyii</name>
    <dbReference type="NCBI Taxonomy" id="2585135"/>
    <lineage>
        <taxon>Bacteria</taxon>
        <taxon>Bacillati</taxon>
        <taxon>Actinomycetota</taxon>
        <taxon>Actinomycetes</taxon>
        <taxon>Micrococcales</taxon>
        <taxon>Bogoriellaceae</taxon>
        <taxon>Georgenia</taxon>
    </lineage>
</organism>
<evidence type="ECO:0000256" key="9">
    <source>
        <dbReference type="SAM" id="Phobius"/>
    </source>
</evidence>
<gene>
    <name evidence="10" type="ORF">FE251_06710</name>
</gene>
<keyword evidence="3" id="KW-0813">Transport</keyword>
<evidence type="ECO:0000256" key="7">
    <source>
        <dbReference type="ARBA" id="ARBA00023136"/>
    </source>
</evidence>
<keyword evidence="4" id="KW-1003">Cell membrane</keyword>
<dbReference type="Proteomes" id="UP000313948">
    <property type="component" value="Chromosome"/>
</dbReference>
<feature type="region of interest" description="Disordered" evidence="8">
    <location>
        <begin position="475"/>
        <end position="497"/>
    </location>
</feature>
<keyword evidence="7 9" id="KW-0472">Membrane</keyword>
<feature type="region of interest" description="Disordered" evidence="8">
    <location>
        <begin position="46"/>
        <end position="81"/>
    </location>
</feature>
<name>A0ABX5VLM1_9MICO</name>
<dbReference type="Pfam" id="PF01594">
    <property type="entry name" value="AI-2E_transport"/>
    <property type="match status" value="1"/>
</dbReference>
<reference evidence="10 11" key="1">
    <citation type="submission" date="2019-05" db="EMBL/GenBank/DDBJ databases">
        <title>Georgenia *** sp. nov., and Georgenia *** sp. nov., isolated from the intestinal contents of plateau pika (Ochotona curzoniae) in the Qinghai-Tibet plateau of China.</title>
        <authorList>
            <person name="Tian Z."/>
        </authorList>
    </citation>
    <scope>NUCLEOTIDE SEQUENCE [LARGE SCALE GENOMIC DNA]</scope>
    <source>
        <strain evidence="10 11">Z294</strain>
    </source>
</reference>
<sequence>MCRAPPGGRRTPPCHRAATPPVGHTGHGSRTGGGCGMRLFGKVRSLRPASPDAPSGPAPSPAGRSLGRAARMPRAASASGRLTVRRMPERAARADRETFDVPHWLRRYGLMAWLFIGIVIVVAAVVFATSRIQVVFIAVFLALVVTSVLYPVVSYLARVMPRPLATVIAMLGSLAVVAGIFTYVITSVAGQWSDLADQFGQGIDDIFTFLETGPLPVHFTQQEIYDSINTFIGEAQQYISANAGTLAGQVLSNAGTVALIFTVLALSIFVTVFFLTRGADMWRWFLNQMPARSRENVHRAASAGWYTFAGYARGTVIIATADGLMAFVLLLIVGVPLAAPLAVLVFIGAFIPLIGAPLAMIIAAVVALAAGGIVDALIVTIGVALIGQIEGHLLQPLVMGRQVSLHPVVVALGVTAGTFLAGLLGAIVAIPMLAVVWAVYAALHVPDPPIEGNLPDSKLVAEGINRRRRRYNERAVGNAEDEPSFTGADPGLTLRPR</sequence>
<comment type="subcellular location">
    <subcellularLocation>
        <location evidence="1">Cell membrane</location>
        <topology evidence="1">Multi-pass membrane protein</topology>
    </subcellularLocation>
</comment>
<dbReference type="EMBL" id="CP040899">
    <property type="protein sequence ID" value="QDB79095.1"/>
    <property type="molecule type" value="Genomic_DNA"/>
</dbReference>
<feature type="transmembrane region" description="Helical" evidence="9">
    <location>
        <begin position="134"/>
        <end position="157"/>
    </location>
</feature>
<feature type="transmembrane region" description="Helical" evidence="9">
    <location>
        <begin position="108"/>
        <end position="128"/>
    </location>
</feature>
<feature type="transmembrane region" description="Helical" evidence="9">
    <location>
        <begin position="254"/>
        <end position="276"/>
    </location>
</feature>
<feature type="transmembrane region" description="Helical" evidence="9">
    <location>
        <begin position="358"/>
        <end position="389"/>
    </location>
</feature>
<dbReference type="PANTHER" id="PTHR21716:SF53">
    <property type="entry name" value="PERMEASE PERM-RELATED"/>
    <property type="match status" value="1"/>
</dbReference>
<accession>A0ABX5VLM1</accession>
<keyword evidence="6 9" id="KW-1133">Transmembrane helix</keyword>
<evidence type="ECO:0000256" key="2">
    <source>
        <dbReference type="ARBA" id="ARBA00009773"/>
    </source>
</evidence>
<dbReference type="PANTHER" id="PTHR21716">
    <property type="entry name" value="TRANSMEMBRANE PROTEIN"/>
    <property type="match status" value="1"/>
</dbReference>
<feature type="compositionally biased region" description="Gly residues" evidence="8">
    <location>
        <begin position="25"/>
        <end position="34"/>
    </location>
</feature>
<dbReference type="InterPro" id="IPR002549">
    <property type="entry name" value="AI-2E-like"/>
</dbReference>
<proteinExistence type="inferred from homology"/>
<evidence type="ECO:0000313" key="10">
    <source>
        <dbReference type="EMBL" id="QDB79095.1"/>
    </source>
</evidence>
<evidence type="ECO:0000256" key="1">
    <source>
        <dbReference type="ARBA" id="ARBA00004651"/>
    </source>
</evidence>
<feature type="region of interest" description="Disordered" evidence="8">
    <location>
        <begin position="1"/>
        <end position="34"/>
    </location>
</feature>
<protein>
    <submittedName>
        <fullName evidence="10">AI-2E family transporter</fullName>
    </submittedName>
</protein>
<comment type="similarity">
    <text evidence="2">Belongs to the autoinducer-2 exporter (AI-2E) (TC 2.A.86) family.</text>
</comment>
<evidence type="ECO:0000256" key="6">
    <source>
        <dbReference type="ARBA" id="ARBA00022989"/>
    </source>
</evidence>
<evidence type="ECO:0000313" key="11">
    <source>
        <dbReference type="Proteomes" id="UP000313948"/>
    </source>
</evidence>
<evidence type="ECO:0000256" key="3">
    <source>
        <dbReference type="ARBA" id="ARBA00022448"/>
    </source>
</evidence>
<feature type="transmembrane region" description="Helical" evidence="9">
    <location>
        <begin position="324"/>
        <end position="351"/>
    </location>
</feature>
<feature type="transmembrane region" description="Helical" evidence="9">
    <location>
        <begin position="409"/>
        <end position="440"/>
    </location>
</feature>
<keyword evidence="5 9" id="KW-0812">Transmembrane</keyword>